<name>M5RQP8_9BACT</name>
<reference evidence="2 3" key="1">
    <citation type="journal article" date="2013" name="Mar. Genomics">
        <title>Expression of sulfatases in Rhodopirellula baltica and the diversity of sulfatases in the genus Rhodopirellula.</title>
        <authorList>
            <person name="Wegner C.E."/>
            <person name="Richter-Heitmann T."/>
            <person name="Klindworth A."/>
            <person name="Klockow C."/>
            <person name="Richter M."/>
            <person name="Achstetter T."/>
            <person name="Glockner F.O."/>
            <person name="Harder J."/>
        </authorList>
    </citation>
    <scope>NUCLEOTIDE SEQUENCE [LARGE SCALE GENOMIC DNA]</scope>
    <source>
        <strain evidence="2 3">SM1</strain>
    </source>
</reference>
<dbReference type="InterPro" id="IPR035897">
    <property type="entry name" value="Toll_tir_struct_dom_sf"/>
</dbReference>
<dbReference type="Pfam" id="PF13676">
    <property type="entry name" value="TIR_2"/>
    <property type="match status" value="1"/>
</dbReference>
<dbReference type="InterPro" id="IPR000157">
    <property type="entry name" value="TIR_dom"/>
</dbReference>
<organism evidence="2 3">
    <name type="scientific">Rhodopirellula maiorica SM1</name>
    <dbReference type="NCBI Taxonomy" id="1265738"/>
    <lineage>
        <taxon>Bacteria</taxon>
        <taxon>Pseudomonadati</taxon>
        <taxon>Planctomycetota</taxon>
        <taxon>Planctomycetia</taxon>
        <taxon>Pirellulales</taxon>
        <taxon>Pirellulaceae</taxon>
        <taxon>Novipirellula</taxon>
    </lineage>
</organism>
<dbReference type="RefSeq" id="WP_008693271.1">
    <property type="nucleotide sequence ID" value="NZ_ANOG01000215.1"/>
</dbReference>
<proteinExistence type="predicted"/>
<evidence type="ECO:0000259" key="1">
    <source>
        <dbReference type="PROSITE" id="PS50104"/>
    </source>
</evidence>
<dbReference type="AlphaFoldDB" id="M5RQP8"/>
<feature type="domain" description="TIR" evidence="1">
    <location>
        <begin position="1"/>
        <end position="134"/>
    </location>
</feature>
<dbReference type="OrthoDB" id="9810385at2"/>
<dbReference type="PATRIC" id="fig|1265738.3.peg.1433"/>
<keyword evidence="3" id="KW-1185">Reference proteome</keyword>
<evidence type="ECO:0000313" key="3">
    <source>
        <dbReference type="Proteomes" id="UP000011991"/>
    </source>
</evidence>
<gene>
    <name evidence="2" type="ORF">RMSM_01447</name>
</gene>
<protein>
    <recommendedName>
        <fullName evidence="1">TIR domain-containing protein</fullName>
    </recommendedName>
</protein>
<accession>M5RQP8</accession>
<dbReference type="GO" id="GO:0007165">
    <property type="term" value="P:signal transduction"/>
    <property type="evidence" value="ECO:0007669"/>
    <property type="project" value="InterPro"/>
</dbReference>
<dbReference type="PROSITE" id="PS50104">
    <property type="entry name" value="TIR"/>
    <property type="match status" value="1"/>
</dbReference>
<dbReference type="Gene3D" id="3.40.50.10140">
    <property type="entry name" value="Toll/interleukin-1 receptor homology (TIR) domain"/>
    <property type="match status" value="1"/>
</dbReference>
<sequence>MSSVFISYSRNDSKVADDLASILSEVGIDYFRDVKDIDWGARFSSRVREGLADCVAVLVIVSAEGLKSQWVPYEIGQASAFGKIVLPYLTDLSVEIPQYVRDLNIVTTVAQVREYFETSFPQQAKRAEPIHGESVYTTRQIGAIMELVVADAKLPMLFISNDLEVVLACNQQLADLLGKSRAKIRSESVEWVVDHVINLAPKGHKPGFRRHQKEMGERFANDEQDYDFEDEYLDCSGHQSNNPLRGKWKVRIHAHRVRHDGKPLGFFVYYVLDRVQKIPVPSS</sequence>
<dbReference type="Proteomes" id="UP000011991">
    <property type="component" value="Unassembled WGS sequence"/>
</dbReference>
<evidence type="ECO:0000313" key="2">
    <source>
        <dbReference type="EMBL" id="EMI21620.1"/>
    </source>
</evidence>
<dbReference type="EMBL" id="ANOG01000215">
    <property type="protein sequence ID" value="EMI21620.1"/>
    <property type="molecule type" value="Genomic_DNA"/>
</dbReference>
<comment type="caution">
    <text evidence="2">The sequence shown here is derived from an EMBL/GenBank/DDBJ whole genome shotgun (WGS) entry which is preliminary data.</text>
</comment>
<dbReference type="SUPFAM" id="SSF52200">
    <property type="entry name" value="Toll/Interleukin receptor TIR domain"/>
    <property type="match status" value="1"/>
</dbReference>